<feature type="transmembrane region" description="Helical" evidence="1">
    <location>
        <begin position="65"/>
        <end position="84"/>
    </location>
</feature>
<feature type="transmembrane region" description="Helical" evidence="1">
    <location>
        <begin position="196"/>
        <end position="212"/>
    </location>
</feature>
<name>A0A8T4CA83_9ARCH</name>
<feature type="transmembrane region" description="Helical" evidence="1">
    <location>
        <begin position="90"/>
        <end position="108"/>
    </location>
</feature>
<feature type="transmembrane region" description="Helical" evidence="1">
    <location>
        <begin position="265"/>
        <end position="291"/>
    </location>
</feature>
<dbReference type="AlphaFoldDB" id="A0A8T4CA83"/>
<dbReference type="Proteomes" id="UP000774699">
    <property type="component" value="Unassembled WGS sequence"/>
</dbReference>
<feature type="transmembrane region" description="Helical" evidence="1">
    <location>
        <begin position="41"/>
        <end position="58"/>
    </location>
</feature>
<protein>
    <submittedName>
        <fullName evidence="2">Uncharacterized protein</fullName>
    </submittedName>
</protein>
<proteinExistence type="predicted"/>
<feature type="transmembrane region" description="Helical" evidence="1">
    <location>
        <begin position="168"/>
        <end position="189"/>
    </location>
</feature>
<feature type="transmembrane region" description="Helical" evidence="1">
    <location>
        <begin position="115"/>
        <end position="148"/>
    </location>
</feature>
<feature type="transmembrane region" description="Helical" evidence="1">
    <location>
        <begin position="232"/>
        <end position="253"/>
    </location>
</feature>
<accession>A0A8T4CA83</accession>
<dbReference type="EMBL" id="VGJJ01000007">
    <property type="protein sequence ID" value="MBM3282045.1"/>
    <property type="molecule type" value="Genomic_DNA"/>
</dbReference>
<evidence type="ECO:0000313" key="3">
    <source>
        <dbReference type="Proteomes" id="UP000774699"/>
    </source>
</evidence>
<keyword evidence="1" id="KW-0812">Transmembrane</keyword>
<organism evidence="2 3">
    <name type="scientific">Candidatus Iainarchaeum sp</name>
    <dbReference type="NCBI Taxonomy" id="3101447"/>
    <lineage>
        <taxon>Archaea</taxon>
        <taxon>Candidatus Iainarchaeota</taxon>
        <taxon>Candidatus Iainarchaeia</taxon>
        <taxon>Candidatus Iainarchaeales</taxon>
        <taxon>Candidatus Iainarchaeaceae</taxon>
        <taxon>Candidatus Iainarchaeum</taxon>
    </lineage>
</organism>
<keyword evidence="1" id="KW-1133">Transmembrane helix</keyword>
<comment type="caution">
    <text evidence="2">The sequence shown here is derived from an EMBL/GenBank/DDBJ whole genome shotgun (WGS) entry which is preliminary data.</text>
</comment>
<keyword evidence="1" id="KW-0472">Membrane</keyword>
<reference evidence="2" key="1">
    <citation type="submission" date="2019-03" db="EMBL/GenBank/DDBJ databases">
        <title>Lake Tanganyika Metagenome-Assembled Genomes (MAGs).</title>
        <authorList>
            <person name="Tran P."/>
        </authorList>
    </citation>
    <scope>NUCLEOTIDE SEQUENCE</scope>
    <source>
        <strain evidence="2">M_DeepCast_50m_m2_156</strain>
    </source>
</reference>
<sequence length="321" mass="36638">MLLSLFAGFIIGWLSYRAGFPILFPLLLWLPYLVPFSDSYWVIGLAAASIIGLIYSIPSALPEDVFLSFFVSSFMVVVAFFLFQFVSLDIFVFPILVVLLLFWFFRLPSPRRNSLIGFFIIFLAGWWLLHVHSISTALSSFFSGWWLMSFTSPIDKNDYSLLHKIRDAVGGSFLGFLPGLGPGIANGLFFSSRSSHVLGISNLIFSLGYFFTHDKVRSIFASVFVSFSPLPIFTVFWSLLLILVFGFLFWNIFPRISLPIPSIFFYFFIFVSFLLLGGWLSAGVWIFALSLRIVFDYFSLPCELGSFILLPSILWFYFPLF</sequence>
<feature type="transmembrane region" description="Helical" evidence="1">
    <location>
        <begin position="297"/>
        <end position="318"/>
    </location>
</feature>
<evidence type="ECO:0000313" key="2">
    <source>
        <dbReference type="EMBL" id="MBM3282045.1"/>
    </source>
</evidence>
<gene>
    <name evidence="2" type="ORF">FJY86_01735</name>
</gene>
<evidence type="ECO:0000256" key="1">
    <source>
        <dbReference type="SAM" id="Phobius"/>
    </source>
</evidence>